<evidence type="ECO:0000313" key="1">
    <source>
        <dbReference type="EMBL" id="DAF87364.1"/>
    </source>
</evidence>
<organism evidence="1">
    <name type="scientific">Siphoviridae sp. ctnPP24</name>
    <dbReference type="NCBI Taxonomy" id="2825662"/>
    <lineage>
        <taxon>Viruses</taxon>
        <taxon>Duplodnaviria</taxon>
        <taxon>Heunggongvirae</taxon>
        <taxon>Uroviricota</taxon>
        <taxon>Caudoviricetes</taxon>
    </lineage>
</organism>
<name>A0A8S5TYT3_9CAUD</name>
<reference evidence="1" key="1">
    <citation type="journal article" date="2021" name="Proc. Natl. Acad. Sci. U.S.A.">
        <title>A Catalog of Tens of Thousands of Viruses from Human Metagenomes Reveals Hidden Associations with Chronic Diseases.</title>
        <authorList>
            <person name="Tisza M.J."/>
            <person name="Buck C.B."/>
        </authorList>
    </citation>
    <scope>NUCLEOTIDE SEQUENCE</scope>
    <source>
        <strain evidence="1">CtnPP24</strain>
    </source>
</reference>
<proteinExistence type="predicted"/>
<protein>
    <submittedName>
        <fullName evidence="1">Uncharacterized protein</fullName>
    </submittedName>
</protein>
<dbReference type="EMBL" id="BK015962">
    <property type="protein sequence ID" value="DAF87364.1"/>
    <property type="molecule type" value="Genomic_DNA"/>
</dbReference>
<accession>A0A8S5TYT3</accession>
<sequence length="36" mass="4133">MVSLLATHDVQVKQVQRTNRGLKPDKLRMISGQIRD</sequence>